<sequence>MSPLEALLDLLMWVFEQYIQPFLPCGLCGPKPYEVPWKVDKLHLKIIVNKNADSKMQRELENKNDEKAEPDAFTQRRRIFGSYAIVNEKRAEFIQFTQVDRMNLESAEIDLLISLRTMNNANLTTFFGVQFNDESLHTFTILHVLVERCTLEEFCLDEQFVMNQTYMSGFMRDILEGLDFLHNKSKIKYHGHLLAATCLIDINWVLKLSLFGISNLISKHFTLGTIKNYDSAPPMLAYHQYICLPPEHISKYDTTGKLPPRMVPGDDKGDMYCLGMIIYMMLTRIDPFEVMNSHERTSISQFRKIIFSSLVSDHLVEILNNNKRPKFRDEAVILPKKDQMEDDELIINRDMFHDRCTECWDRDREKRPKIIDIAETLRDAFPFSQGTLVDQLVRRTEKYAEKLEVTVEQRTFELSAARQMTMKLLNEMLPRDISEMMSKGLPRPPPRAYDSATVMFVQICEFPKIMKLSSPHQVETTGETYMLASGVPEENEGRHVVEVAELSLKIREVSYRFELEHIPNRKINIRIGFHAGPIAAGVIGIRAPRYCLFGDTVNFASRMQSNCPPNQIQTSEVNCFWLNEHVHHDPLGVVDLPDPVTSEPSTSGLPIPSFQLEQLDVKPKKKVLRSQRKQK</sequence>
<evidence type="ECO:0000256" key="9">
    <source>
        <dbReference type="ARBA" id="ARBA00023239"/>
    </source>
</evidence>
<evidence type="ECO:0000259" key="11">
    <source>
        <dbReference type="PROSITE" id="PS50011"/>
    </source>
</evidence>
<dbReference type="STRING" id="1561998.A0A1I7TGB5"/>
<dbReference type="SMART" id="SM00220">
    <property type="entry name" value="S_TKc"/>
    <property type="match status" value="1"/>
</dbReference>
<dbReference type="GO" id="GO:0007168">
    <property type="term" value="P:receptor guanylyl cyclase signaling pathway"/>
    <property type="evidence" value="ECO:0007669"/>
    <property type="project" value="TreeGrafter"/>
</dbReference>
<evidence type="ECO:0000256" key="4">
    <source>
        <dbReference type="ARBA" id="ARBA00022692"/>
    </source>
</evidence>
<dbReference type="InterPro" id="IPR001054">
    <property type="entry name" value="A/G_cyclase"/>
</dbReference>
<reference evidence="14" key="1">
    <citation type="submission" date="2016-11" db="UniProtKB">
        <authorList>
            <consortium name="WormBaseParasite"/>
        </authorList>
    </citation>
    <scope>IDENTIFICATION</scope>
</reference>
<proteinExistence type="predicted"/>
<dbReference type="GO" id="GO:0004016">
    <property type="term" value="F:adenylate cyclase activity"/>
    <property type="evidence" value="ECO:0007669"/>
    <property type="project" value="TreeGrafter"/>
</dbReference>
<accession>A0A1I7TGB5</accession>
<dbReference type="WBParaSite" id="Csp11.Scaffold605.g5658.t1">
    <property type="protein sequence ID" value="Csp11.Scaffold605.g5658.t1"/>
    <property type="gene ID" value="Csp11.Scaffold605.g5658"/>
</dbReference>
<name>A0A1I7TGB5_9PELO</name>
<keyword evidence="10" id="KW-0141">cGMP biosynthesis</keyword>
<comment type="catalytic activity">
    <reaction evidence="1">
        <text>GTP = 3',5'-cyclic GMP + diphosphate</text>
        <dbReference type="Rhea" id="RHEA:13665"/>
        <dbReference type="ChEBI" id="CHEBI:33019"/>
        <dbReference type="ChEBI" id="CHEBI:37565"/>
        <dbReference type="ChEBI" id="CHEBI:57746"/>
        <dbReference type="EC" id="4.6.1.2"/>
    </reaction>
</comment>
<dbReference type="InterPro" id="IPR050401">
    <property type="entry name" value="Cyclic_nucleotide_synthase"/>
</dbReference>
<dbReference type="GO" id="GO:0005886">
    <property type="term" value="C:plasma membrane"/>
    <property type="evidence" value="ECO:0007669"/>
    <property type="project" value="TreeGrafter"/>
</dbReference>
<keyword evidence="8" id="KW-0325">Glycoprotein</keyword>
<dbReference type="CDD" id="cd07302">
    <property type="entry name" value="CHD"/>
    <property type="match status" value="1"/>
</dbReference>
<keyword evidence="13" id="KW-1185">Reference proteome</keyword>
<protein>
    <recommendedName>
        <fullName evidence="3">guanylate cyclase</fullName>
        <ecNumber evidence="3">4.6.1.2</ecNumber>
    </recommendedName>
</protein>
<dbReference type="GO" id="GO:0035556">
    <property type="term" value="P:intracellular signal transduction"/>
    <property type="evidence" value="ECO:0007669"/>
    <property type="project" value="InterPro"/>
</dbReference>
<evidence type="ECO:0000256" key="8">
    <source>
        <dbReference type="ARBA" id="ARBA00023180"/>
    </source>
</evidence>
<dbReference type="Gene3D" id="1.10.510.10">
    <property type="entry name" value="Transferase(Phosphotransferase) domain 1"/>
    <property type="match status" value="1"/>
</dbReference>
<dbReference type="InterPro" id="IPR000719">
    <property type="entry name" value="Prot_kinase_dom"/>
</dbReference>
<dbReference type="GO" id="GO:0004383">
    <property type="term" value="F:guanylate cyclase activity"/>
    <property type="evidence" value="ECO:0007669"/>
    <property type="project" value="UniProtKB-EC"/>
</dbReference>
<dbReference type="Pfam" id="PF00069">
    <property type="entry name" value="Pkinase"/>
    <property type="match status" value="1"/>
</dbReference>
<dbReference type="InterPro" id="IPR011009">
    <property type="entry name" value="Kinase-like_dom_sf"/>
</dbReference>
<comment type="subcellular location">
    <subcellularLocation>
        <location evidence="2">Membrane</location>
        <topology evidence="2">Single-pass membrane protein</topology>
    </subcellularLocation>
</comment>
<keyword evidence="5" id="KW-0547">Nucleotide-binding</keyword>
<dbReference type="GO" id="GO:0005524">
    <property type="term" value="F:ATP binding"/>
    <property type="evidence" value="ECO:0007669"/>
    <property type="project" value="InterPro"/>
</dbReference>
<dbReference type="SMART" id="SM00044">
    <property type="entry name" value="CYCc"/>
    <property type="match status" value="1"/>
</dbReference>
<evidence type="ECO:0000313" key="13">
    <source>
        <dbReference type="Proteomes" id="UP000095282"/>
    </source>
</evidence>
<evidence type="ECO:0000313" key="14">
    <source>
        <dbReference type="WBParaSite" id="Csp11.Scaffold605.g5658.t1"/>
    </source>
</evidence>
<evidence type="ECO:0000256" key="6">
    <source>
        <dbReference type="ARBA" id="ARBA00022989"/>
    </source>
</evidence>
<keyword evidence="4" id="KW-0812">Transmembrane</keyword>
<dbReference type="SUPFAM" id="SSF55073">
    <property type="entry name" value="Nucleotide cyclase"/>
    <property type="match status" value="1"/>
</dbReference>
<evidence type="ECO:0000256" key="10">
    <source>
        <dbReference type="ARBA" id="ARBA00023293"/>
    </source>
</evidence>
<evidence type="ECO:0000256" key="7">
    <source>
        <dbReference type="ARBA" id="ARBA00023136"/>
    </source>
</evidence>
<dbReference type="PROSITE" id="PS50011">
    <property type="entry name" value="PROTEIN_KINASE_DOM"/>
    <property type="match status" value="1"/>
</dbReference>
<dbReference type="SUPFAM" id="SSF56112">
    <property type="entry name" value="Protein kinase-like (PK-like)"/>
    <property type="match status" value="1"/>
</dbReference>
<organism evidence="13 14">
    <name type="scientific">Caenorhabditis tropicalis</name>
    <dbReference type="NCBI Taxonomy" id="1561998"/>
    <lineage>
        <taxon>Eukaryota</taxon>
        <taxon>Metazoa</taxon>
        <taxon>Ecdysozoa</taxon>
        <taxon>Nematoda</taxon>
        <taxon>Chromadorea</taxon>
        <taxon>Rhabditida</taxon>
        <taxon>Rhabditina</taxon>
        <taxon>Rhabditomorpha</taxon>
        <taxon>Rhabditoidea</taxon>
        <taxon>Rhabditidae</taxon>
        <taxon>Peloderinae</taxon>
        <taxon>Caenorhabditis</taxon>
    </lineage>
</organism>
<dbReference type="PANTHER" id="PTHR11920:SF355">
    <property type="entry name" value="RECEPTOR-TYPE GUANYLATE CYCLASE GCY-10-RELATED"/>
    <property type="match status" value="1"/>
</dbReference>
<dbReference type="Proteomes" id="UP000095282">
    <property type="component" value="Unplaced"/>
</dbReference>
<dbReference type="EC" id="4.6.1.2" evidence="3"/>
<feature type="domain" description="Guanylate cyclase" evidence="12">
    <location>
        <begin position="427"/>
        <end position="560"/>
    </location>
</feature>
<keyword evidence="6" id="KW-1133">Transmembrane helix</keyword>
<dbReference type="PROSITE" id="PS50125">
    <property type="entry name" value="GUANYLATE_CYCLASE_2"/>
    <property type="match status" value="1"/>
</dbReference>
<dbReference type="InterPro" id="IPR029787">
    <property type="entry name" value="Nucleotide_cyclase"/>
</dbReference>
<dbReference type="GO" id="GO:0004672">
    <property type="term" value="F:protein kinase activity"/>
    <property type="evidence" value="ECO:0007669"/>
    <property type="project" value="InterPro"/>
</dbReference>
<evidence type="ECO:0000256" key="1">
    <source>
        <dbReference type="ARBA" id="ARBA00001436"/>
    </source>
</evidence>
<evidence type="ECO:0000259" key="12">
    <source>
        <dbReference type="PROSITE" id="PS50125"/>
    </source>
</evidence>
<keyword evidence="7" id="KW-0472">Membrane</keyword>
<evidence type="ECO:0000256" key="3">
    <source>
        <dbReference type="ARBA" id="ARBA00012202"/>
    </source>
</evidence>
<evidence type="ECO:0000256" key="5">
    <source>
        <dbReference type="ARBA" id="ARBA00022741"/>
    </source>
</evidence>
<dbReference type="PANTHER" id="PTHR11920">
    <property type="entry name" value="GUANYLYL CYCLASE"/>
    <property type="match status" value="1"/>
</dbReference>
<dbReference type="Gene3D" id="3.30.70.1230">
    <property type="entry name" value="Nucleotide cyclase"/>
    <property type="match status" value="2"/>
</dbReference>
<evidence type="ECO:0000256" key="2">
    <source>
        <dbReference type="ARBA" id="ARBA00004167"/>
    </source>
</evidence>
<dbReference type="Pfam" id="PF00211">
    <property type="entry name" value="Guanylate_cyc"/>
    <property type="match status" value="1"/>
</dbReference>
<dbReference type="GO" id="GO:0001653">
    <property type="term" value="F:peptide receptor activity"/>
    <property type="evidence" value="ECO:0007669"/>
    <property type="project" value="TreeGrafter"/>
</dbReference>
<dbReference type="AlphaFoldDB" id="A0A1I7TGB5"/>
<feature type="domain" description="Protein kinase" evidence="11">
    <location>
        <begin position="42"/>
        <end position="384"/>
    </location>
</feature>
<keyword evidence="9" id="KW-0456">Lyase</keyword>